<gene>
    <name evidence="2" type="ORF">FSZ31_03630</name>
</gene>
<comment type="caution">
    <text evidence="2">The sequence shown here is derived from an EMBL/GenBank/DDBJ whole genome shotgun (WGS) entry which is preliminary data.</text>
</comment>
<evidence type="ECO:0000259" key="1">
    <source>
        <dbReference type="Pfam" id="PF13614"/>
    </source>
</evidence>
<organism evidence="2 3">
    <name type="scientific">Flavisphingopyxis soli</name>
    <dbReference type="NCBI Taxonomy" id="2601267"/>
    <lineage>
        <taxon>Bacteria</taxon>
        <taxon>Pseudomonadati</taxon>
        <taxon>Pseudomonadota</taxon>
        <taxon>Alphaproteobacteria</taxon>
        <taxon>Sphingomonadales</taxon>
        <taxon>Sphingopyxidaceae</taxon>
        <taxon>Flavisphingopyxis</taxon>
    </lineage>
</organism>
<dbReference type="OrthoDB" id="9804460at2"/>
<dbReference type="InterPro" id="IPR027417">
    <property type="entry name" value="P-loop_NTPase"/>
</dbReference>
<keyword evidence="3" id="KW-1185">Reference proteome</keyword>
<evidence type="ECO:0000313" key="3">
    <source>
        <dbReference type="Proteomes" id="UP000321129"/>
    </source>
</evidence>
<dbReference type="PANTHER" id="PTHR13696:SF52">
    <property type="entry name" value="PARA FAMILY PROTEIN CT_582"/>
    <property type="match status" value="1"/>
</dbReference>
<dbReference type="InterPro" id="IPR050678">
    <property type="entry name" value="DNA_Partitioning_ATPase"/>
</dbReference>
<dbReference type="EMBL" id="VOPY01000001">
    <property type="protein sequence ID" value="TXC73831.1"/>
    <property type="molecule type" value="Genomic_DNA"/>
</dbReference>
<proteinExistence type="predicted"/>
<dbReference type="SUPFAM" id="SSF52540">
    <property type="entry name" value="P-loop containing nucleoside triphosphate hydrolases"/>
    <property type="match status" value="1"/>
</dbReference>
<dbReference type="Gene3D" id="3.40.50.300">
    <property type="entry name" value="P-loop containing nucleotide triphosphate hydrolases"/>
    <property type="match status" value="1"/>
</dbReference>
<protein>
    <submittedName>
        <fullName evidence="2">ParA family protein</fullName>
    </submittedName>
</protein>
<dbReference type="AlphaFoldDB" id="A0A5C6UNX4"/>
<feature type="domain" description="AAA" evidence="1">
    <location>
        <begin position="2"/>
        <end position="164"/>
    </location>
</feature>
<dbReference type="Pfam" id="PF13614">
    <property type="entry name" value="AAA_31"/>
    <property type="match status" value="1"/>
</dbReference>
<sequence length="251" mass="27423">MAAIAVYNLKGGVGKTTIAVNLAWSAAVQSRRRTLLWDLDPQAAATHLIGAPEATKLPASVDSLFAHGDDPSALIRPSTIPGLDLLAADTTLRGIDRLFFELGKKRRLAKLIDRLRGTYDCIVIDCPPGLTETAEQVMRAADLIVVPVIPSALSVRAFDEVVSYMSAKRGRQAPILPVHSMVDMRRAQHRAMLAAHPRWPVIPMASVVERMATLRRPVGAFAASTPAAKAFGKLWRGIERRIEQLPERRKS</sequence>
<dbReference type="RefSeq" id="WP_147121668.1">
    <property type="nucleotide sequence ID" value="NZ_VOPY01000001.1"/>
</dbReference>
<name>A0A5C6UNX4_9SPHN</name>
<dbReference type="Proteomes" id="UP000321129">
    <property type="component" value="Unassembled WGS sequence"/>
</dbReference>
<dbReference type="PANTHER" id="PTHR13696">
    <property type="entry name" value="P-LOOP CONTAINING NUCLEOSIDE TRIPHOSPHATE HYDROLASE"/>
    <property type="match status" value="1"/>
</dbReference>
<dbReference type="CDD" id="cd02042">
    <property type="entry name" value="ParAB_family"/>
    <property type="match status" value="1"/>
</dbReference>
<dbReference type="InterPro" id="IPR025669">
    <property type="entry name" value="AAA_dom"/>
</dbReference>
<evidence type="ECO:0000313" key="2">
    <source>
        <dbReference type="EMBL" id="TXC73831.1"/>
    </source>
</evidence>
<reference evidence="2 3" key="1">
    <citation type="submission" date="2019-08" db="EMBL/GenBank/DDBJ databases">
        <title>Sphingorhabdus soil sp. nov., isolated from arctic soil.</title>
        <authorList>
            <person name="Liu Y."/>
        </authorList>
    </citation>
    <scope>NUCLEOTIDE SEQUENCE [LARGE SCALE GENOMIC DNA]</scope>
    <source>
        <strain evidence="2 3">D-2Q-5-6</strain>
    </source>
</reference>
<accession>A0A5C6UNX4</accession>